<evidence type="ECO:0000313" key="2">
    <source>
        <dbReference type="Proteomes" id="UP000251485"/>
    </source>
</evidence>
<dbReference type="Proteomes" id="UP000251485">
    <property type="component" value="Unassembled WGS sequence"/>
</dbReference>
<dbReference type="EMBL" id="UAUE01000028">
    <property type="protein sequence ID" value="SPZ01709.1"/>
    <property type="molecule type" value="Genomic_DNA"/>
</dbReference>
<dbReference type="GO" id="GO:0003887">
    <property type="term" value="F:DNA-directed DNA polymerase activity"/>
    <property type="evidence" value="ECO:0007669"/>
    <property type="project" value="UniProtKB-EC"/>
</dbReference>
<dbReference type="EC" id="2.7.7.7" evidence="1"/>
<protein>
    <submittedName>
        <fullName evidence="1">DNA polymerase IV</fullName>
        <ecNumber evidence="1">2.7.7.7</ecNumber>
    </submittedName>
</protein>
<sequence length="59" mass="6657">MGLETCADVRGTDVISLVRNLGKFGQSLWERSHGIDERLINPERLRKSVGVERTLAGRY</sequence>
<dbReference type="AlphaFoldDB" id="A0A2X2E0W4"/>
<evidence type="ECO:0000313" key="1">
    <source>
        <dbReference type="EMBL" id="SPZ01709.1"/>
    </source>
</evidence>
<keyword evidence="1" id="KW-0548">Nucleotidyltransferase</keyword>
<name>A0A2X2E0W4_PROMI</name>
<reference evidence="1 2" key="1">
    <citation type="submission" date="2018-06" db="EMBL/GenBank/DDBJ databases">
        <authorList>
            <consortium name="Pathogen Informatics"/>
            <person name="Doyle S."/>
        </authorList>
    </citation>
    <scope>NUCLEOTIDE SEQUENCE [LARGE SCALE GENOMIC DNA]</scope>
    <source>
        <strain evidence="1 2">NCTC10975</strain>
    </source>
</reference>
<proteinExistence type="predicted"/>
<accession>A0A2X2E0W4</accession>
<dbReference type="Gene3D" id="1.10.150.20">
    <property type="entry name" value="5' to 3' exonuclease, C-terminal subdomain"/>
    <property type="match status" value="1"/>
</dbReference>
<keyword evidence="1" id="KW-0808">Transferase</keyword>
<organism evidence="1 2">
    <name type="scientific">Proteus mirabilis</name>
    <dbReference type="NCBI Taxonomy" id="584"/>
    <lineage>
        <taxon>Bacteria</taxon>
        <taxon>Pseudomonadati</taxon>
        <taxon>Pseudomonadota</taxon>
        <taxon>Gammaproteobacteria</taxon>
        <taxon>Enterobacterales</taxon>
        <taxon>Morganellaceae</taxon>
        <taxon>Proteus</taxon>
    </lineage>
</organism>
<gene>
    <name evidence="1" type="primary">dinB_1</name>
    <name evidence="1" type="ORF">NCTC10975_04370</name>
</gene>